<feature type="transmembrane region" description="Helical" evidence="8">
    <location>
        <begin position="167"/>
        <end position="189"/>
    </location>
</feature>
<name>A0A0C5VD24_9GAMM</name>
<feature type="transmembrane region" description="Helical" evidence="8">
    <location>
        <begin position="201"/>
        <end position="219"/>
    </location>
</feature>
<keyword evidence="4 8" id="KW-1003">Cell membrane</keyword>
<keyword evidence="7 8" id="KW-0472">Membrane</keyword>
<keyword evidence="6 8" id="KW-1133">Transmembrane helix</keyword>
<sequence length="249" mass="27256">MDISYFHFFLVAIPVVLIVGISKAGFGGGLGVVGVPAMTLIMGPVEAAAILLPVLCFMDLFGVQKFWRQWNVPAARLLIPSAMAGIALGTLTFAYMNEHVLKLILGILSLAFVANTLRKPTQSGRQGSAIAGRFWGTVTGYTSFVAHAGGPPVNMYLLPLRLPKTEYVATTVLFFAVVNYVKLIPYYFLDQLYTEHLFKSLILLPFAYLGVILGVFLHTRVSDKVFYQLCYAFLAVVGIKLIYDGVTGF</sequence>
<dbReference type="PANTHER" id="PTHR30269:SF37">
    <property type="entry name" value="MEMBRANE TRANSPORTER PROTEIN"/>
    <property type="match status" value="1"/>
</dbReference>
<dbReference type="HOGENOM" id="CLU_054750_0_1_6"/>
<evidence type="ECO:0000256" key="8">
    <source>
        <dbReference type="RuleBase" id="RU363041"/>
    </source>
</evidence>
<dbReference type="Proteomes" id="UP000032266">
    <property type="component" value="Chromosome"/>
</dbReference>
<keyword evidence="10" id="KW-1185">Reference proteome</keyword>
<feature type="transmembrane region" description="Helical" evidence="8">
    <location>
        <begin position="40"/>
        <end position="62"/>
    </location>
</feature>
<keyword evidence="3" id="KW-0813">Transport</keyword>
<dbReference type="RefSeq" id="WP_044615489.1">
    <property type="nucleotide sequence ID" value="NZ_CP007142.1"/>
</dbReference>
<dbReference type="EMBL" id="CP007142">
    <property type="protein sequence ID" value="AJQ92427.1"/>
    <property type="molecule type" value="Genomic_DNA"/>
</dbReference>
<dbReference type="GO" id="GO:0005886">
    <property type="term" value="C:plasma membrane"/>
    <property type="evidence" value="ECO:0007669"/>
    <property type="project" value="UniProtKB-SubCell"/>
</dbReference>
<evidence type="ECO:0000313" key="10">
    <source>
        <dbReference type="Proteomes" id="UP000032266"/>
    </source>
</evidence>
<accession>A0A0C5VD24</accession>
<dbReference type="AlphaFoldDB" id="A0A0C5VD24"/>
<dbReference type="InterPro" id="IPR052017">
    <property type="entry name" value="TSUP"/>
</dbReference>
<evidence type="ECO:0000256" key="3">
    <source>
        <dbReference type="ARBA" id="ARBA00022448"/>
    </source>
</evidence>
<dbReference type="Pfam" id="PF01925">
    <property type="entry name" value="TauE"/>
    <property type="match status" value="1"/>
</dbReference>
<proteinExistence type="inferred from homology"/>
<feature type="transmembrane region" description="Helical" evidence="8">
    <location>
        <begin position="225"/>
        <end position="243"/>
    </location>
</feature>
<feature type="transmembrane region" description="Helical" evidence="8">
    <location>
        <begin position="129"/>
        <end position="147"/>
    </location>
</feature>
<comment type="subcellular location">
    <subcellularLocation>
        <location evidence="1 8">Cell membrane</location>
        <topology evidence="1 8">Multi-pass membrane protein</topology>
    </subcellularLocation>
</comment>
<feature type="transmembrane region" description="Helical" evidence="8">
    <location>
        <begin position="74"/>
        <end position="94"/>
    </location>
</feature>
<comment type="similarity">
    <text evidence="2 8">Belongs to the 4-toluene sulfonate uptake permease (TSUP) (TC 2.A.102) family.</text>
</comment>
<evidence type="ECO:0000256" key="6">
    <source>
        <dbReference type="ARBA" id="ARBA00022989"/>
    </source>
</evidence>
<protein>
    <recommendedName>
        <fullName evidence="8">Probable membrane transporter protein</fullName>
    </recommendedName>
</protein>
<dbReference type="PANTHER" id="PTHR30269">
    <property type="entry name" value="TRANSMEMBRANE PROTEIN YFCA"/>
    <property type="match status" value="1"/>
</dbReference>
<evidence type="ECO:0000256" key="1">
    <source>
        <dbReference type="ARBA" id="ARBA00004651"/>
    </source>
</evidence>
<keyword evidence="5 8" id="KW-0812">Transmembrane</keyword>
<reference evidence="9 10" key="1">
    <citation type="submission" date="2014-01" db="EMBL/GenBank/DDBJ databases">
        <title>Full genme sequencing of cellulolytic bacterium Gynuella sunshinyii YC6258T gen. nov., sp. nov.</title>
        <authorList>
            <person name="Khan H."/>
            <person name="Chung E.J."/>
            <person name="Chung Y.R."/>
        </authorList>
    </citation>
    <scope>NUCLEOTIDE SEQUENCE [LARGE SCALE GENOMIC DNA]</scope>
    <source>
        <strain evidence="9 10">YC6258</strain>
    </source>
</reference>
<dbReference type="InterPro" id="IPR002781">
    <property type="entry name" value="TM_pro_TauE-like"/>
</dbReference>
<evidence type="ECO:0000256" key="5">
    <source>
        <dbReference type="ARBA" id="ARBA00022692"/>
    </source>
</evidence>
<evidence type="ECO:0000256" key="2">
    <source>
        <dbReference type="ARBA" id="ARBA00009142"/>
    </source>
</evidence>
<evidence type="ECO:0000256" key="7">
    <source>
        <dbReference type="ARBA" id="ARBA00023136"/>
    </source>
</evidence>
<feature type="transmembrane region" description="Helical" evidence="8">
    <location>
        <begin position="100"/>
        <end position="117"/>
    </location>
</feature>
<dbReference type="KEGG" id="gsn:YC6258_00377"/>
<evidence type="ECO:0000313" key="9">
    <source>
        <dbReference type="EMBL" id="AJQ92427.1"/>
    </source>
</evidence>
<evidence type="ECO:0000256" key="4">
    <source>
        <dbReference type="ARBA" id="ARBA00022475"/>
    </source>
</evidence>
<organism evidence="9 10">
    <name type="scientific">Gynuella sunshinyii YC6258</name>
    <dbReference type="NCBI Taxonomy" id="1445510"/>
    <lineage>
        <taxon>Bacteria</taxon>
        <taxon>Pseudomonadati</taxon>
        <taxon>Pseudomonadota</taxon>
        <taxon>Gammaproteobacteria</taxon>
        <taxon>Oceanospirillales</taxon>
        <taxon>Saccharospirillaceae</taxon>
        <taxon>Gynuella</taxon>
    </lineage>
</organism>
<dbReference type="STRING" id="1445510.YC6258_00377"/>
<gene>
    <name evidence="9" type="ORF">YC6258_00377</name>
</gene>